<dbReference type="EMBL" id="SIJB01000043">
    <property type="protein sequence ID" value="NBI30860.1"/>
    <property type="molecule type" value="Genomic_DNA"/>
</dbReference>
<proteinExistence type="predicted"/>
<keyword evidence="1" id="KW-0812">Transmembrane</keyword>
<name>A0A6N9Q7Y4_9BACL</name>
<dbReference type="RefSeq" id="WP_160647671.1">
    <property type="nucleotide sequence ID" value="NZ_SIJB01000043.1"/>
</dbReference>
<organism evidence="2 3">
    <name type="scientific">Chengkuizengella marina</name>
    <dbReference type="NCBI Taxonomy" id="2507566"/>
    <lineage>
        <taxon>Bacteria</taxon>
        <taxon>Bacillati</taxon>
        <taxon>Bacillota</taxon>
        <taxon>Bacilli</taxon>
        <taxon>Bacillales</taxon>
        <taxon>Paenibacillaceae</taxon>
        <taxon>Chengkuizengella</taxon>
    </lineage>
</organism>
<dbReference type="AlphaFoldDB" id="A0A6N9Q7Y4"/>
<dbReference type="OrthoDB" id="2972906at2"/>
<accession>A0A6N9Q7Y4</accession>
<keyword evidence="1" id="KW-0472">Membrane</keyword>
<reference evidence="2 3" key="1">
    <citation type="submission" date="2019-01" db="EMBL/GenBank/DDBJ databases">
        <title>Chengkuizengella sp. nov., isolated from deep-sea sediment of East Pacific Ocean.</title>
        <authorList>
            <person name="Yang J."/>
            <person name="Lai Q."/>
            <person name="Shao Z."/>
        </authorList>
    </citation>
    <scope>NUCLEOTIDE SEQUENCE [LARGE SCALE GENOMIC DNA]</scope>
    <source>
        <strain evidence="2 3">YPA3-1-1</strain>
    </source>
</reference>
<gene>
    <name evidence="2" type="ORF">ERL59_18070</name>
</gene>
<keyword evidence="1" id="KW-1133">Transmembrane helix</keyword>
<comment type="caution">
    <text evidence="2">The sequence shown here is derived from an EMBL/GenBank/DDBJ whole genome shotgun (WGS) entry which is preliminary data.</text>
</comment>
<keyword evidence="3" id="KW-1185">Reference proteome</keyword>
<evidence type="ECO:0000256" key="1">
    <source>
        <dbReference type="SAM" id="Phobius"/>
    </source>
</evidence>
<sequence length="209" mass="24618">MTKQILISIIIGILMGLVGGIFEIQLWIILSITVIIMISITILPNMITIYLTKDMAKVEKFLKKSKNPIYYFYYALLHGLETEAKEAILKIEKKYKNPKWTSLYTILYAHYKRDFTTIENQLSNIKHESIKKYYESLLEIEHNHLEKAQEMVKELSKPWMKEVVLCELSRKRGDSIEAVNHIDNAIESTRGLQRFSIIKYKEQNFKIKK</sequence>
<feature type="transmembrane region" description="Helical" evidence="1">
    <location>
        <begin position="5"/>
        <end position="22"/>
    </location>
</feature>
<protein>
    <recommendedName>
        <fullName evidence="4">Tetratricopeptide repeat-containing protein</fullName>
    </recommendedName>
</protein>
<dbReference type="Proteomes" id="UP000448943">
    <property type="component" value="Unassembled WGS sequence"/>
</dbReference>
<evidence type="ECO:0000313" key="2">
    <source>
        <dbReference type="EMBL" id="NBI30860.1"/>
    </source>
</evidence>
<evidence type="ECO:0000313" key="3">
    <source>
        <dbReference type="Proteomes" id="UP000448943"/>
    </source>
</evidence>
<feature type="transmembrane region" description="Helical" evidence="1">
    <location>
        <begin position="28"/>
        <end position="51"/>
    </location>
</feature>
<evidence type="ECO:0008006" key="4">
    <source>
        <dbReference type="Google" id="ProtNLM"/>
    </source>
</evidence>